<evidence type="ECO:0000313" key="3">
    <source>
        <dbReference type="Proteomes" id="UP001500620"/>
    </source>
</evidence>
<dbReference type="PANTHER" id="PTHR45527">
    <property type="entry name" value="NONRIBOSOMAL PEPTIDE SYNTHETASE"/>
    <property type="match status" value="1"/>
</dbReference>
<name>A0ABP8DBY3_9ACTN</name>
<dbReference type="RefSeq" id="WP_345129279.1">
    <property type="nucleotide sequence ID" value="NZ_BAABAT010000012.1"/>
</dbReference>
<dbReference type="Pfam" id="PF00668">
    <property type="entry name" value="Condensation"/>
    <property type="match status" value="1"/>
</dbReference>
<protein>
    <recommendedName>
        <fullName evidence="1">Condensation domain-containing protein</fullName>
    </recommendedName>
</protein>
<gene>
    <name evidence="2" type="ORF">GCM10022255_047020</name>
</gene>
<dbReference type="SUPFAM" id="SSF52777">
    <property type="entry name" value="CoA-dependent acyltransferases"/>
    <property type="match status" value="2"/>
</dbReference>
<proteinExistence type="predicted"/>
<keyword evidence="3" id="KW-1185">Reference proteome</keyword>
<sequence>MERISVPFAGDGAGTGGLTWGQQQVWRAMIEVNTSMSMGGVVPVADGRTVEDFAQELRFFMSRYPAMRTLLRIAPGGATTQEVFAEGEAFLEVHDAPSAEDAAALAADVHAGWKARNFEYTREWPIRMAVVRAGGAVTHVVVMVCHIAADGGGLGIMIRDLAQRDTLGPAPAAGHFEVAEAQRAGGRTTDNAMRYWETQLRAIEPQRFAGYAEPEGERFRQFQWRSTALFAASERLAALLSIDAGPVLLAAYGVAFGRATGRTGPFASQVIVGNRFRPGLAEVVSPLAQNGLVVFDAAGVSAAEAVARARQASMSASKYAYYDPDTRLALIDRIGKERGEPMDLAVFYNERRTGLRPPQNPPDEAAIRAARAETEFVRETPMVFFNEKLMVNIDELPDVIQITMEVDTAYLPAADARRLLQEMEDFVVEAAVDPRIRTF</sequence>
<organism evidence="2 3">
    <name type="scientific">Dactylosporangium darangshiense</name>
    <dbReference type="NCBI Taxonomy" id="579108"/>
    <lineage>
        <taxon>Bacteria</taxon>
        <taxon>Bacillati</taxon>
        <taxon>Actinomycetota</taxon>
        <taxon>Actinomycetes</taxon>
        <taxon>Micromonosporales</taxon>
        <taxon>Micromonosporaceae</taxon>
        <taxon>Dactylosporangium</taxon>
    </lineage>
</organism>
<dbReference type="PANTHER" id="PTHR45527:SF1">
    <property type="entry name" value="FATTY ACID SYNTHASE"/>
    <property type="match status" value="1"/>
</dbReference>
<dbReference type="InterPro" id="IPR001242">
    <property type="entry name" value="Condensation_dom"/>
</dbReference>
<reference evidence="3" key="1">
    <citation type="journal article" date="2019" name="Int. J. Syst. Evol. Microbiol.">
        <title>The Global Catalogue of Microorganisms (GCM) 10K type strain sequencing project: providing services to taxonomists for standard genome sequencing and annotation.</title>
        <authorList>
            <consortium name="The Broad Institute Genomics Platform"/>
            <consortium name="The Broad Institute Genome Sequencing Center for Infectious Disease"/>
            <person name="Wu L."/>
            <person name="Ma J."/>
        </authorList>
    </citation>
    <scope>NUCLEOTIDE SEQUENCE [LARGE SCALE GENOMIC DNA]</scope>
    <source>
        <strain evidence="3">JCM 17441</strain>
    </source>
</reference>
<evidence type="ECO:0000259" key="1">
    <source>
        <dbReference type="Pfam" id="PF00668"/>
    </source>
</evidence>
<comment type="caution">
    <text evidence="2">The sequence shown here is derived from an EMBL/GenBank/DDBJ whole genome shotgun (WGS) entry which is preliminary data.</text>
</comment>
<evidence type="ECO:0000313" key="2">
    <source>
        <dbReference type="EMBL" id="GAA4252043.1"/>
    </source>
</evidence>
<dbReference type="InterPro" id="IPR023213">
    <property type="entry name" value="CAT-like_dom_sf"/>
</dbReference>
<dbReference type="Gene3D" id="3.30.559.10">
    <property type="entry name" value="Chloramphenicol acetyltransferase-like domain"/>
    <property type="match status" value="1"/>
</dbReference>
<dbReference type="Proteomes" id="UP001500620">
    <property type="component" value="Unassembled WGS sequence"/>
</dbReference>
<feature type="domain" description="Condensation" evidence="1">
    <location>
        <begin position="40"/>
        <end position="283"/>
    </location>
</feature>
<accession>A0ABP8DBY3</accession>
<dbReference type="Gene3D" id="3.30.559.30">
    <property type="entry name" value="Nonribosomal peptide synthetase, condensation domain"/>
    <property type="match status" value="1"/>
</dbReference>
<dbReference type="EMBL" id="BAABAT010000012">
    <property type="protein sequence ID" value="GAA4252043.1"/>
    <property type="molecule type" value="Genomic_DNA"/>
</dbReference>